<dbReference type="OrthoDB" id="275336at2"/>
<keyword evidence="3" id="KW-1185">Reference proteome</keyword>
<dbReference type="Proteomes" id="UP000228948">
    <property type="component" value="Chromosome"/>
</dbReference>
<name>A0A2K8KD01_9RHOB</name>
<keyword evidence="2" id="KW-0808">Transferase</keyword>
<gene>
    <name evidence="2" type="ORF">BG454_14310</name>
</gene>
<evidence type="ECO:0000313" key="2">
    <source>
        <dbReference type="EMBL" id="ATX66846.1"/>
    </source>
</evidence>
<dbReference type="GO" id="GO:0016747">
    <property type="term" value="F:acyltransferase activity, transferring groups other than amino-acyl groups"/>
    <property type="evidence" value="ECO:0007669"/>
    <property type="project" value="InterPro"/>
</dbReference>
<proteinExistence type="predicted"/>
<reference evidence="2 3" key="1">
    <citation type="submission" date="2017-11" db="EMBL/GenBank/DDBJ databases">
        <title>Revised Sequence and Annotation of the Rhodobaca barguzinensis strain alga05 Genome.</title>
        <authorList>
            <person name="Kopejtka K."/>
            <person name="Tomasch J.M."/>
            <person name="Bunk B."/>
            <person name="Koblizek M."/>
        </authorList>
    </citation>
    <scope>NUCLEOTIDE SEQUENCE [LARGE SCALE GENOMIC DNA]</scope>
    <source>
        <strain evidence="3">alga05</strain>
    </source>
</reference>
<sequence>MTTRHAGETVPYTVTFLEMSERPRYGWPHTPNGMTGALLKAEKPPVWYFRALYDAVGRDYAWTDLHSSEDDEIAVWLDDDDVALYSLIDHGWPQGFFLLDWRQPESCELCYFGLVPSSVGRGLGTWMLRTAILTAWAREGVKSLSVNTCTLDHPRALIQYQKNGFIPVRQEERERKLTRAWTPKPS</sequence>
<dbReference type="CDD" id="cd04301">
    <property type="entry name" value="NAT_SF"/>
    <property type="match status" value="1"/>
</dbReference>
<dbReference type="KEGG" id="rbg:BG454_14310"/>
<accession>A0A2K8KD01</accession>
<dbReference type="STRING" id="441209.GCA_001870665_02644"/>
<dbReference type="InterPro" id="IPR000182">
    <property type="entry name" value="GNAT_dom"/>
</dbReference>
<dbReference type="EMBL" id="CP024899">
    <property type="protein sequence ID" value="ATX66846.1"/>
    <property type="molecule type" value="Genomic_DNA"/>
</dbReference>
<dbReference type="InterPro" id="IPR016181">
    <property type="entry name" value="Acyl_CoA_acyltransferase"/>
</dbReference>
<dbReference type="Pfam" id="PF00583">
    <property type="entry name" value="Acetyltransf_1"/>
    <property type="match status" value="1"/>
</dbReference>
<dbReference type="Gene3D" id="3.40.630.30">
    <property type="match status" value="1"/>
</dbReference>
<organism evidence="2 3">
    <name type="scientific">Roseinatronobacter bogoriensis subsp. barguzinensis</name>
    <dbReference type="NCBI Taxonomy" id="441209"/>
    <lineage>
        <taxon>Bacteria</taxon>
        <taxon>Pseudomonadati</taxon>
        <taxon>Pseudomonadota</taxon>
        <taxon>Alphaproteobacteria</taxon>
        <taxon>Rhodobacterales</taxon>
        <taxon>Paracoccaceae</taxon>
        <taxon>Roseinatronobacter</taxon>
    </lineage>
</organism>
<feature type="domain" description="N-acetyltransferase" evidence="1">
    <location>
        <begin position="51"/>
        <end position="165"/>
    </location>
</feature>
<protein>
    <submittedName>
        <fullName evidence="2">N-acetyltransferase</fullName>
    </submittedName>
</protein>
<dbReference type="RefSeq" id="WP_071481313.1">
    <property type="nucleotide sequence ID" value="NZ_CP024899.1"/>
</dbReference>
<dbReference type="SUPFAM" id="SSF55729">
    <property type="entry name" value="Acyl-CoA N-acyltransferases (Nat)"/>
    <property type="match status" value="1"/>
</dbReference>
<evidence type="ECO:0000259" key="1">
    <source>
        <dbReference type="Pfam" id="PF00583"/>
    </source>
</evidence>
<dbReference type="AlphaFoldDB" id="A0A2K8KD01"/>
<evidence type="ECO:0000313" key="3">
    <source>
        <dbReference type="Proteomes" id="UP000228948"/>
    </source>
</evidence>